<evidence type="ECO:0000256" key="4">
    <source>
        <dbReference type="ARBA" id="ARBA00023110"/>
    </source>
</evidence>
<name>A0A4R8UDG3_9MICO</name>
<reference evidence="9 10" key="1">
    <citation type="submission" date="2019-03" db="EMBL/GenBank/DDBJ databases">
        <title>Genomics of glacier-inhabiting Cryobacterium strains.</title>
        <authorList>
            <person name="Liu Q."/>
            <person name="Xin Y.-H."/>
        </authorList>
    </citation>
    <scope>NUCLEOTIDE SEQUENCE [LARGE SCALE GENOMIC DNA]</scope>
    <source>
        <strain evidence="9 10">Sr47</strain>
    </source>
</reference>
<keyword evidence="5 6" id="KW-0413">Isomerase</keyword>
<feature type="domain" description="PPIase FKBP-type" evidence="8">
    <location>
        <begin position="241"/>
        <end position="334"/>
    </location>
</feature>
<dbReference type="SUPFAM" id="SSF54534">
    <property type="entry name" value="FKBP-like"/>
    <property type="match status" value="2"/>
</dbReference>
<sequence length="334" mass="34306">MPPCPPVPRRGLVRKAFASIATAGLLIAALTACAGPGANEAGCDAPVKEGAASKLVEVDGKFGSKPKVDFPTPLKTKTTERTDIITGEGKGLATGQKVKIDLSVYNGRTGKVIEESKYDGSTLAGFVLNDKTIKGLSQGLKCAQEGSRIALTVAPKDAFGPQGGNEQIGVKKNDTLVFVLDVVKAYKTRADGAPQPAKAGMPAVVLADNGAPGITIPASKAPTKLEINVLKKGDGKKVKEGDPVTVHYTGVLWDTKKVFDSSWKTGEPAEFAAADGSTTQGGVIPGFAKALIGQTVGSQVIAVIPPDQGYGDQASDTIPAGSTLVFVVDILGVK</sequence>
<evidence type="ECO:0000259" key="8">
    <source>
        <dbReference type="PROSITE" id="PS50059"/>
    </source>
</evidence>
<feature type="domain" description="PPIase FKBP-type" evidence="8">
    <location>
        <begin position="95"/>
        <end position="186"/>
    </location>
</feature>
<feature type="signal peptide" evidence="7">
    <location>
        <begin position="1"/>
        <end position="34"/>
    </location>
</feature>
<evidence type="ECO:0000256" key="3">
    <source>
        <dbReference type="ARBA" id="ARBA00013194"/>
    </source>
</evidence>
<dbReference type="PANTHER" id="PTHR43811">
    <property type="entry name" value="FKBP-TYPE PEPTIDYL-PROLYL CIS-TRANS ISOMERASE FKPA"/>
    <property type="match status" value="1"/>
</dbReference>
<dbReference type="EMBL" id="SOEZ01000057">
    <property type="protein sequence ID" value="TFB49490.1"/>
    <property type="molecule type" value="Genomic_DNA"/>
</dbReference>
<keyword evidence="10" id="KW-1185">Reference proteome</keyword>
<evidence type="ECO:0000256" key="1">
    <source>
        <dbReference type="ARBA" id="ARBA00000971"/>
    </source>
</evidence>
<dbReference type="Pfam" id="PF00254">
    <property type="entry name" value="FKBP_C"/>
    <property type="match status" value="2"/>
</dbReference>
<accession>A0A4R8UDG3</accession>
<keyword evidence="4 6" id="KW-0697">Rotamase</keyword>
<evidence type="ECO:0000256" key="6">
    <source>
        <dbReference type="PROSITE-ProRule" id="PRU00277"/>
    </source>
</evidence>
<evidence type="ECO:0000313" key="10">
    <source>
        <dbReference type="Proteomes" id="UP000297866"/>
    </source>
</evidence>
<dbReference type="EC" id="5.2.1.8" evidence="3 6"/>
<evidence type="ECO:0000256" key="7">
    <source>
        <dbReference type="SAM" id="SignalP"/>
    </source>
</evidence>
<keyword evidence="7" id="KW-0732">Signal</keyword>
<gene>
    <name evidence="9" type="ORF">E3O23_11625</name>
</gene>
<dbReference type="PROSITE" id="PS50059">
    <property type="entry name" value="FKBP_PPIASE"/>
    <property type="match status" value="2"/>
</dbReference>
<proteinExistence type="inferred from homology"/>
<evidence type="ECO:0000256" key="2">
    <source>
        <dbReference type="ARBA" id="ARBA00006577"/>
    </source>
</evidence>
<feature type="chain" id="PRO_5020609889" description="peptidylprolyl isomerase" evidence="7">
    <location>
        <begin position="35"/>
        <end position="334"/>
    </location>
</feature>
<dbReference type="InterPro" id="IPR046357">
    <property type="entry name" value="PPIase_dom_sf"/>
</dbReference>
<dbReference type="InterPro" id="IPR001179">
    <property type="entry name" value="PPIase_FKBP_dom"/>
</dbReference>
<dbReference type="AlphaFoldDB" id="A0A4R8UDG3"/>
<comment type="caution">
    <text evidence="9">The sequence shown here is derived from an EMBL/GenBank/DDBJ whole genome shotgun (WGS) entry which is preliminary data.</text>
</comment>
<comment type="catalytic activity">
    <reaction evidence="1 6">
        <text>[protein]-peptidylproline (omega=180) = [protein]-peptidylproline (omega=0)</text>
        <dbReference type="Rhea" id="RHEA:16237"/>
        <dbReference type="Rhea" id="RHEA-COMP:10747"/>
        <dbReference type="Rhea" id="RHEA-COMP:10748"/>
        <dbReference type="ChEBI" id="CHEBI:83833"/>
        <dbReference type="ChEBI" id="CHEBI:83834"/>
        <dbReference type="EC" id="5.2.1.8"/>
    </reaction>
</comment>
<evidence type="ECO:0000256" key="5">
    <source>
        <dbReference type="ARBA" id="ARBA00023235"/>
    </source>
</evidence>
<organism evidence="9 10">
    <name type="scientific">Cryobacterium tagatosivorans</name>
    <dbReference type="NCBI Taxonomy" id="1259199"/>
    <lineage>
        <taxon>Bacteria</taxon>
        <taxon>Bacillati</taxon>
        <taxon>Actinomycetota</taxon>
        <taxon>Actinomycetes</taxon>
        <taxon>Micrococcales</taxon>
        <taxon>Microbacteriaceae</taxon>
        <taxon>Cryobacterium</taxon>
    </lineage>
</organism>
<evidence type="ECO:0000313" key="9">
    <source>
        <dbReference type="EMBL" id="TFB49490.1"/>
    </source>
</evidence>
<dbReference type="PANTHER" id="PTHR43811:SF19">
    <property type="entry name" value="39 KDA FK506-BINDING NUCLEAR PROTEIN"/>
    <property type="match status" value="1"/>
</dbReference>
<dbReference type="GO" id="GO:0003755">
    <property type="term" value="F:peptidyl-prolyl cis-trans isomerase activity"/>
    <property type="evidence" value="ECO:0007669"/>
    <property type="project" value="UniProtKB-KW"/>
</dbReference>
<dbReference type="OrthoDB" id="25996at2"/>
<comment type="similarity">
    <text evidence="2">Belongs to the FKBP-type PPIase family.</text>
</comment>
<dbReference type="Proteomes" id="UP000297866">
    <property type="component" value="Unassembled WGS sequence"/>
</dbReference>
<protein>
    <recommendedName>
        <fullName evidence="3 6">peptidylprolyl isomerase</fullName>
        <ecNumber evidence="3 6">5.2.1.8</ecNumber>
    </recommendedName>
</protein>
<dbReference type="Gene3D" id="3.10.50.40">
    <property type="match status" value="2"/>
</dbReference>